<dbReference type="PANTHER" id="PTHR10584:SF166">
    <property type="entry name" value="RIBOKINASE"/>
    <property type="match status" value="1"/>
</dbReference>
<dbReference type="Pfam" id="PF00294">
    <property type="entry name" value="PfkB"/>
    <property type="match status" value="1"/>
</dbReference>
<evidence type="ECO:0000313" key="4">
    <source>
        <dbReference type="EMBL" id="RQY89206.1"/>
    </source>
</evidence>
<dbReference type="PANTHER" id="PTHR10584">
    <property type="entry name" value="SUGAR KINASE"/>
    <property type="match status" value="1"/>
</dbReference>
<keyword evidence="5" id="KW-1185">Reference proteome</keyword>
<dbReference type="EMBL" id="QTPM01000027">
    <property type="protein sequence ID" value="RQY89206.1"/>
    <property type="molecule type" value="Genomic_DNA"/>
</dbReference>
<evidence type="ECO:0000256" key="1">
    <source>
        <dbReference type="ARBA" id="ARBA00022679"/>
    </source>
</evidence>
<protein>
    <submittedName>
        <fullName evidence="4">Ribokinase</fullName>
    </submittedName>
</protein>
<dbReference type="InterPro" id="IPR029056">
    <property type="entry name" value="Ribokinase-like"/>
</dbReference>
<feature type="domain" description="Carbohydrate kinase PfkB" evidence="3">
    <location>
        <begin position="4"/>
        <end position="297"/>
    </location>
</feature>
<dbReference type="RefSeq" id="WP_081077724.1">
    <property type="nucleotide sequence ID" value="NZ_LPFV01000054.1"/>
</dbReference>
<comment type="caution">
    <text evidence="4">The sequence shown here is derived from an EMBL/GenBank/DDBJ whole genome shotgun (WGS) entry which is preliminary data.</text>
</comment>
<organism evidence="4 5">
    <name type="scientific">Burkholderia stagnalis</name>
    <dbReference type="NCBI Taxonomy" id="1503054"/>
    <lineage>
        <taxon>Bacteria</taxon>
        <taxon>Pseudomonadati</taxon>
        <taxon>Pseudomonadota</taxon>
        <taxon>Betaproteobacteria</taxon>
        <taxon>Burkholderiales</taxon>
        <taxon>Burkholderiaceae</taxon>
        <taxon>Burkholderia</taxon>
        <taxon>Burkholderia cepacia complex</taxon>
    </lineage>
</organism>
<dbReference type="SUPFAM" id="SSF53613">
    <property type="entry name" value="Ribokinase-like"/>
    <property type="match status" value="1"/>
</dbReference>
<gene>
    <name evidence="4" type="ORF">DF017_21110</name>
</gene>
<keyword evidence="2" id="KW-0418">Kinase</keyword>
<evidence type="ECO:0000313" key="5">
    <source>
        <dbReference type="Proteomes" id="UP000281098"/>
    </source>
</evidence>
<accession>A0ABX9YM47</accession>
<dbReference type="Gene3D" id="3.40.1190.20">
    <property type="match status" value="1"/>
</dbReference>
<dbReference type="Proteomes" id="UP000281098">
    <property type="component" value="Unassembled WGS sequence"/>
</dbReference>
<evidence type="ECO:0000256" key="2">
    <source>
        <dbReference type="ARBA" id="ARBA00022777"/>
    </source>
</evidence>
<proteinExistence type="predicted"/>
<keyword evidence="1" id="KW-0808">Transferase</keyword>
<evidence type="ECO:0000259" key="3">
    <source>
        <dbReference type="Pfam" id="PF00294"/>
    </source>
</evidence>
<dbReference type="InterPro" id="IPR011611">
    <property type="entry name" value="PfkB_dom"/>
</dbReference>
<sequence length="314" mass="33232">MTHMARIVHMGSAIVDLTYEIDRVPAAATEVQATRAHVDVGGAFNVMAAARAYGVAVVYAGRHGNGPFGERVRARLGGAGIEVVQPISDDGDTGTCVVLVDANAERTFVTHAGVESRLERGDLERVDVMPGDYVVLSGYMLSYPASRDALCDWVDALPSHCTVVFDPGPLVQSIPRPLLERTLRRADWLSCNADEAFALSGEREPLQALQAMRRTFDLAGAGVLLRLGANGCLVDQDRRHADHVPGMPVAAIDANGAGDTHLGNFVAKLIDGCDALDAARYANAAAAYAVTRRGGAVAPDPKTVAAFIRSHHNG</sequence>
<name>A0ABX9YM47_9BURK</name>
<reference evidence="4 5" key="1">
    <citation type="submission" date="2018-08" db="EMBL/GenBank/DDBJ databases">
        <title>Comparative analysis of Burkholderia isolates from Puerto Rico.</title>
        <authorList>
            <person name="Hall C."/>
            <person name="Sahl J."/>
            <person name="Wagner D."/>
        </authorList>
    </citation>
    <scope>NUCLEOTIDE SEQUENCE [LARGE SCALE GENOMIC DNA]</scope>
    <source>
        <strain evidence="4 5">Bp8966</strain>
    </source>
</reference>